<comment type="pathway">
    <text evidence="1">Secondary metabolite biosynthesis.</text>
</comment>
<keyword evidence="4" id="KW-0274">FAD</keyword>
<gene>
    <name evidence="7" type="ORF">BCR38DRAFT_526396</name>
</gene>
<dbReference type="PANTHER" id="PTHR46720:SF3">
    <property type="entry name" value="FAD-BINDING DOMAIN-CONTAINING PROTEIN-RELATED"/>
    <property type="match status" value="1"/>
</dbReference>
<dbReference type="InParanoid" id="A0A1Y2DQC4"/>
<comment type="similarity">
    <text evidence="2">Belongs to the paxM FAD-dependent monooxygenase family.</text>
</comment>
<sequence length="453" mass="49154">MTNPAPAPFNIAIIGAGVIGLKLALALLKRNIPTTIYEQAGPRREIGAGLAFMPPCVEYMHELDPLIAETFNKVRVLGEGKIQFVNGRSYYGKSRSGGDGDGAGENQGSHDDFELGSGGLPACLRAQLVTALEGLLPEGVLKLGKRVEEIVTPEREGDNDEKIVLRFADGTTAEADAVVGCDGIKSRIRELVLSPNDPAAYPGYTHMSVYRGLIPMGRAMTAIGDSAGRGLVMELGPGSHIVRYPIAGGTLLNFLAFLSNPGEWEGDKIKMTAPASKSDVVLAFAEWGESVRALVELLPEKLDCWGMFDTAEHPLECYAYGRVCLAGDAAHASSTHHAAGVTLGIEDSLALAVILESAASKLQSPENTNSRQKVLAAAFLAYDAVRRERSQWVVQSSRHLGELYHWEDPVIGNDSVKMKEDLAWRYEKVTEFDWKKMQADAVRDFEERLERNS</sequence>
<dbReference type="Pfam" id="PF01494">
    <property type="entry name" value="FAD_binding_3"/>
    <property type="match status" value="1"/>
</dbReference>
<name>A0A1Y2DQC4_9PEZI</name>
<dbReference type="OrthoDB" id="417877at2759"/>
<dbReference type="GeneID" id="63781564"/>
<dbReference type="InterPro" id="IPR036188">
    <property type="entry name" value="FAD/NAD-bd_sf"/>
</dbReference>
<evidence type="ECO:0000256" key="4">
    <source>
        <dbReference type="ARBA" id="ARBA00022827"/>
    </source>
</evidence>
<evidence type="ECO:0000313" key="7">
    <source>
        <dbReference type="EMBL" id="ORY60855.1"/>
    </source>
</evidence>
<dbReference type="EMBL" id="MCFJ01000011">
    <property type="protein sequence ID" value="ORY60855.1"/>
    <property type="molecule type" value="Genomic_DNA"/>
</dbReference>
<dbReference type="Gene3D" id="3.50.50.60">
    <property type="entry name" value="FAD/NAD(P)-binding domain"/>
    <property type="match status" value="1"/>
</dbReference>
<accession>A0A1Y2DQC4</accession>
<evidence type="ECO:0000256" key="5">
    <source>
        <dbReference type="ARBA" id="ARBA00023002"/>
    </source>
</evidence>
<comment type="caution">
    <text evidence="7">The sequence shown here is derived from an EMBL/GenBank/DDBJ whole genome shotgun (WGS) entry which is preliminary data.</text>
</comment>
<dbReference type="GO" id="GO:0016491">
    <property type="term" value="F:oxidoreductase activity"/>
    <property type="evidence" value="ECO:0007669"/>
    <property type="project" value="UniProtKB-KW"/>
</dbReference>
<evidence type="ECO:0000256" key="3">
    <source>
        <dbReference type="ARBA" id="ARBA00022630"/>
    </source>
</evidence>
<dbReference type="GO" id="GO:0071949">
    <property type="term" value="F:FAD binding"/>
    <property type="evidence" value="ECO:0007669"/>
    <property type="project" value="InterPro"/>
</dbReference>
<reference evidence="7 8" key="1">
    <citation type="submission" date="2016-07" db="EMBL/GenBank/DDBJ databases">
        <title>Pervasive Adenine N6-methylation of Active Genes in Fungi.</title>
        <authorList>
            <consortium name="DOE Joint Genome Institute"/>
            <person name="Mondo S.J."/>
            <person name="Dannebaum R.O."/>
            <person name="Kuo R.C."/>
            <person name="Labutti K."/>
            <person name="Haridas S."/>
            <person name="Kuo A."/>
            <person name="Salamov A."/>
            <person name="Ahrendt S.R."/>
            <person name="Lipzen A."/>
            <person name="Sullivan W."/>
            <person name="Andreopoulos W.B."/>
            <person name="Clum A."/>
            <person name="Lindquist E."/>
            <person name="Daum C."/>
            <person name="Ramamoorthy G.K."/>
            <person name="Gryganskyi A."/>
            <person name="Culley D."/>
            <person name="Magnuson J.K."/>
            <person name="James T.Y."/>
            <person name="O'Malley M.A."/>
            <person name="Stajich J.E."/>
            <person name="Spatafora J.W."/>
            <person name="Visel A."/>
            <person name="Grigoriev I.V."/>
        </authorList>
    </citation>
    <scope>NUCLEOTIDE SEQUENCE [LARGE SCALE GENOMIC DNA]</scope>
    <source>
        <strain evidence="7 8">CBS 129021</strain>
    </source>
</reference>
<keyword evidence="8" id="KW-1185">Reference proteome</keyword>
<dbReference type="PRINTS" id="PR00420">
    <property type="entry name" value="RNGMNOXGNASE"/>
</dbReference>
<evidence type="ECO:0000313" key="8">
    <source>
        <dbReference type="Proteomes" id="UP000193689"/>
    </source>
</evidence>
<dbReference type="RefSeq" id="XP_040713082.1">
    <property type="nucleotide sequence ID" value="XM_040865352.1"/>
</dbReference>
<protein>
    <recommendedName>
        <fullName evidence="6">FAD-binding domain-containing protein</fullName>
    </recommendedName>
</protein>
<dbReference type="GO" id="GO:0044550">
    <property type="term" value="P:secondary metabolite biosynthetic process"/>
    <property type="evidence" value="ECO:0007669"/>
    <property type="project" value="TreeGrafter"/>
</dbReference>
<dbReference type="InterPro" id="IPR051104">
    <property type="entry name" value="FAD_monoxygenase"/>
</dbReference>
<dbReference type="AlphaFoldDB" id="A0A1Y2DQC4"/>
<dbReference type="SUPFAM" id="SSF54373">
    <property type="entry name" value="FAD-linked reductases, C-terminal domain"/>
    <property type="match status" value="1"/>
</dbReference>
<dbReference type="InterPro" id="IPR002938">
    <property type="entry name" value="FAD-bd"/>
</dbReference>
<evidence type="ECO:0000256" key="1">
    <source>
        <dbReference type="ARBA" id="ARBA00005179"/>
    </source>
</evidence>
<organism evidence="7 8">
    <name type="scientific">Pseudomassariella vexata</name>
    <dbReference type="NCBI Taxonomy" id="1141098"/>
    <lineage>
        <taxon>Eukaryota</taxon>
        <taxon>Fungi</taxon>
        <taxon>Dikarya</taxon>
        <taxon>Ascomycota</taxon>
        <taxon>Pezizomycotina</taxon>
        <taxon>Sordariomycetes</taxon>
        <taxon>Xylariomycetidae</taxon>
        <taxon>Amphisphaeriales</taxon>
        <taxon>Pseudomassariaceae</taxon>
        <taxon>Pseudomassariella</taxon>
    </lineage>
</organism>
<dbReference type="STRING" id="1141098.A0A1Y2DQC4"/>
<dbReference type="Proteomes" id="UP000193689">
    <property type="component" value="Unassembled WGS sequence"/>
</dbReference>
<keyword evidence="3" id="KW-0285">Flavoprotein</keyword>
<dbReference type="PANTHER" id="PTHR46720">
    <property type="entry name" value="HYDROXYLASE, PUTATIVE (AFU_ORTHOLOGUE AFUA_3G01460)-RELATED"/>
    <property type="match status" value="1"/>
</dbReference>
<keyword evidence="5" id="KW-0560">Oxidoreductase</keyword>
<evidence type="ECO:0000259" key="6">
    <source>
        <dbReference type="Pfam" id="PF01494"/>
    </source>
</evidence>
<evidence type="ECO:0000256" key="2">
    <source>
        <dbReference type="ARBA" id="ARBA00007992"/>
    </source>
</evidence>
<proteinExistence type="inferred from homology"/>
<dbReference type="SUPFAM" id="SSF51905">
    <property type="entry name" value="FAD/NAD(P)-binding domain"/>
    <property type="match status" value="1"/>
</dbReference>
<feature type="domain" description="FAD-binding" evidence="6">
    <location>
        <begin position="308"/>
        <end position="357"/>
    </location>
</feature>